<feature type="region of interest" description="Disordered" evidence="1">
    <location>
        <begin position="219"/>
        <end position="244"/>
    </location>
</feature>
<evidence type="ECO:0008006" key="4">
    <source>
        <dbReference type="Google" id="ProtNLM"/>
    </source>
</evidence>
<name>A0ABN9QZD0_9DINO</name>
<evidence type="ECO:0000256" key="1">
    <source>
        <dbReference type="SAM" id="MobiDB-lite"/>
    </source>
</evidence>
<reference evidence="2" key="1">
    <citation type="submission" date="2023-10" db="EMBL/GenBank/DDBJ databases">
        <authorList>
            <person name="Chen Y."/>
            <person name="Shah S."/>
            <person name="Dougan E. K."/>
            <person name="Thang M."/>
            <person name="Chan C."/>
        </authorList>
    </citation>
    <scope>NUCLEOTIDE SEQUENCE [LARGE SCALE GENOMIC DNA]</scope>
</reference>
<sequence>MPPCRYTPPRGVAPWGGGASEEDRAFGSQGPSPRVRGRGPRGRRRAMRVRAAVLVLVLCPVAGRDHPNRDEISPFLGPSLACELCTTAMDNFRFDVARRIKSSMSPTKKAKVFEKRIAIPCSGERGWPKLMGVVEEDGKEKYIDVVAAAQKAKESTDPNTAAPKYKQMGPEVRNNALDACRYFVQGHQEMLLDAIMKNEAGRASDLNFHRLVCGDEEVCPEEDVADKGDDELFENDRDDESDEL</sequence>
<comment type="caution">
    <text evidence="2">The sequence shown here is derived from an EMBL/GenBank/DDBJ whole genome shotgun (WGS) entry which is preliminary data.</text>
</comment>
<accession>A0ABN9QZD0</accession>
<dbReference type="EMBL" id="CAUYUJ010004972">
    <property type="protein sequence ID" value="CAK0811751.1"/>
    <property type="molecule type" value="Genomic_DNA"/>
</dbReference>
<proteinExistence type="predicted"/>
<feature type="region of interest" description="Disordered" evidence="1">
    <location>
        <begin position="1"/>
        <end position="43"/>
    </location>
</feature>
<gene>
    <name evidence="2" type="ORF">PCOR1329_LOCUS16257</name>
</gene>
<protein>
    <recommendedName>
        <fullName evidence="4">DUF3456 domain-containing protein</fullName>
    </recommendedName>
</protein>
<organism evidence="2 3">
    <name type="scientific">Prorocentrum cordatum</name>
    <dbReference type="NCBI Taxonomy" id="2364126"/>
    <lineage>
        <taxon>Eukaryota</taxon>
        <taxon>Sar</taxon>
        <taxon>Alveolata</taxon>
        <taxon>Dinophyceae</taxon>
        <taxon>Prorocentrales</taxon>
        <taxon>Prorocentraceae</taxon>
        <taxon>Prorocentrum</taxon>
    </lineage>
</organism>
<keyword evidence="3" id="KW-1185">Reference proteome</keyword>
<evidence type="ECO:0000313" key="3">
    <source>
        <dbReference type="Proteomes" id="UP001189429"/>
    </source>
</evidence>
<evidence type="ECO:0000313" key="2">
    <source>
        <dbReference type="EMBL" id="CAK0811751.1"/>
    </source>
</evidence>
<dbReference type="Proteomes" id="UP001189429">
    <property type="component" value="Unassembled WGS sequence"/>
</dbReference>